<protein>
    <submittedName>
        <fullName evidence="1">Uncharacterized protein</fullName>
    </submittedName>
</protein>
<gene>
    <name evidence="1" type="ORF">ISF6_1586</name>
</gene>
<reference evidence="1 2" key="2">
    <citation type="journal article" date="2016" name="Science">
        <title>A bacterium that degrades and assimilates poly(ethylene terephthalate).</title>
        <authorList>
            <person name="Yoshida S."/>
            <person name="Hiraga K."/>
            <person name="Takehana T."/>
            <person name="Taniguchi I."/>
            <person name="Yamaji H."/>
            <person name="Maeda Y."/>
            <person name="Toyohara K."/>
            <person name="Miyamoto K."/>
            <person name="Kimura Y."/>
            <person name="Oda K."/>
        </authorList>
    </citation>
    <scope>NUCLEOTIDE SEQUENCE [LARGE SCALE GENOMIC DNA]</scope>
    <source>
        <strain evidence="2">NBRC 110686 / TISTR 2288 / 201-F6</strain>
    </source>
</reference>
<dbReference type="Proteomes" id="UP000037660">
    <property type="component" value="Unassembled WGS sequence"/>
</dbReference>
<sequence>MTRTKSSAWSARPATATRAPAWVRRSAAWALLAASEALDRLARRVAEVPAAPAERLPAGSEFEFYAQAGAPEGALYVDGQFVGWLPGVTRL</sequence>
<dbReference type="STRING" id="1547922.ISF6_1586"/>
<dbReference type="OrthoDB" id="8911686at2"/>
<dbReference type="RefSeq" id="WP_054019851.1">
    <property type="nucleotide sequence ID" value="NZ_BBYR01000029.1"/>
</dbReference>
<evidence type="ECO:0000313" key="1">
    <source>
        <dbReference type="EMBL" id="GAP35813.1"/>
    </source>
</evidence>
<name>A0A0K8NZK8_PISS1</name>
<accession>A0A0K8NZK8</accession>
<comment type="caution">
    <text evidence="1">The sequence shown here is derived from an EMBL/GenBank/DDBJ whole genome shotgun (WGS) entry which is preliminary data.</text>
</comment>
<proteinExistence type="predicted"/>
<organism evidence="1 2">
    <name type="scientific">Piscinibacter sakaiensis</name>
    <name type="common">Ideonella sakaiensis</name>
    <dbReference type="NCBI Taxonomy" id="1547922"/>
    <lineage>
        <taxon>Bacteria</taxon>
        <taxon>Pseudomonadati</taxon>
        <taxon>Pseudomonadota</taxon>
        <taxon>Betaproteobacteria</taxon>
        <taxon>Burkholderiales</taxon>
        <taxon>Sphaerotilaceae</taxon>
        <taxon>Piscinibacter</taxon>
    </lineage>
</organism>
<reference evidence="2" key="1">
    <citation type="submission" date="2015-07" db="EMBL/GenBank/DDBJ databases">
        <title>Discovery of a poly(ethylene terephthalate assimilation.</title>
        <authorList>
            <person name="Yoshida S."/>
            <person name="Hiraga K."/>
            <person name="Takehana T."/>
            <person name="Taniguchi I."/>
            <person name="Yamaji H."/>
            <person name="Maeda Y."/>
            <person name="Toyohara K."/>
            <person name="Miyamoto K."/>
            <person name="Kimura Y."/>
            <person name="Oda K."/>
        </authorList>
    </citation>
    <scope>NUCLEOTIDE SEQUENCE [LARGE SCALE GENOMIC DNA]</scope>
    <source>
        <strain evidence="2">NBRC 110686 / TISTR 2288 / 201-F6</strain>
    </source>
</reference>
<dbReference type="AlphaFoldDB" id="A0A0K8NZK8"/>
<evidence type="ECO:0000313" key="2">
    <source>
        <dbReference type="Proteomes" id="UP000037660"/>
    </source>
</evidence>
<keyword evidence="2" id="KW-1185">Reference proteome</keyword>
<dbReference type="EMBL" id="BBYR01000029">
    <property type="protein sequence ID" value="GAP35813.1"/>
    <property type="molecule type" value="Genomic_DNA"/>
</dbReference>